<dbReference type="InterPro" id="IPR003719">
    <property type="entry name" value="Phenazine_PhzF-like"/>
</dbReference>
<dbReference type="AlphaFoldDB" id="A0A7S2RT05"/>
<dbReference type="Pfam" id="PF00583">
    <property type="entry name" value="Acetyltransf_1"/>
    <property type="match status" value="1"/>
</dbReference>
<dbReference type="InterPro" id="IPR000182">
    <property type="entry name" value="GNAT_dom"/>
</dbReference>
<gene>
    <name evidence="4" type="ORF">RMAR1173_LOCUS7701</name>
</gene>
<evidence type="ECO:0000256" key="1">
    <source>
        <dbReference type="ARBA" id="ARBA00008270"/>
    </source>
</evidence>
<dbReference type="PANTHER" id="PTHR13774:SF17">
    <property type="entry name" value="PHENAZINE BIOSYNTHESIS-LIKE DOMAIN-CONTAINING PROTEIN"/>
    <property type="match status" value="1"/>
</dbReference>
<evidence type="ECO:0000313" key="4">
    <source>
        <dbReference type="EMBL" id="CAD9679877.1"/>
    </source>
</evidence>
<dbReference type="GO" id="GO:0016747">
    <property type="term" value="F:acyltransferase activity, transferring groups other than amino-acyl groups"/>
    <property type="evidence" value="ECO:0007669"/>
    <property type="project" value="InterPro"/>
</dbReference>
<dbReference type="GO" id="GO:0005737">
    <property type="term" value="C:cytoplasm"/>
    <property type="evidence" value="ECO:0007669"/>
    <property type="project" value="TreeGrafter"/>
</dbReference>
<dbReference type="CDD" id="cd04301">
    <property type="entry name" value="NAT_SF"/>
    <property type="match status" value="1"/>
</dbReference>
<accession>A0A7S2RT05</accession>
<dbReference type="Pfam" id="PF02567">
    <property type="entry name" value="PhzC-PhzF"/>
    <property type="match status" value="1"/>
</dbReference>
<reference evidence="4" key="1">
    <citation type="submission" date="2021-01" db="EMBL/GenBank/DDBJ databases">
        <authorList>
            <person name="Corre E."/>
            <person name="Pelletier E."/>
            <person name="Niang G."/>
            <person name="Scheremetjew M."/>
            <person name="Finn R."/>
            <person name="Kale V."/>
            <person name="Holt S."/>
            <person name="Cochrane G."/>
            <person name="Meng A."/>
            <person name="Brown T."/>
            <person name="Cohen L."/>
        </authorList>
    </citation>
    <scope>NUCLEOTIDE SEQUENCE</scope>
    <source>
        <strain evidence="4">CCMP1243</strain>
    </source>
</reference>
<comment type="similarity">
    <text evidence="1">Belongs to the PhzF family.</text>
</comment>
<dbReference type="SUPFAM" id="SSF55729">
    <property type="entry name" value="Acyl-CoA N-acyltransferases (Nat)"/>
    <property type="match status" value="1"/>
</dbReference>
<dbReference type="PANTHER" id="PTHR13774">
    <property type="entry name" value="PHENAZINE BIOSYNTHESIS PROTEIN"/>
    <property type="match status" value="1"/>
</dbReference>
<evidence type="ECO:0000256" key="2">
    <source>
        <dbReference type="ARBA" id="ARBA00023235"/>
    </source>
</evidence>
<dbReference type="Gene3D" id="3.10.310.10">
    <property type="entry name" value="Diaminopimelate Epimerase, Chain A, domain 1"/>
    <property type="match status" value="2"/>
</dbReference>
<sequence>MASEASGVLLRPHRLTGHELRLRRLALEDVPRAAVIEAESYPADEAASAERMAERCREAGEHFWGVFASPVPQGDVASASFPGAALVGFINGTRAEGDTLTDESMEEHMPEGRSLCIHSVVVAEKYRRCGVARAALQAYMKTQAQDTRLDRMLLIAKGKLLTLYLGAGFKLVGPSSVVHGQDPWFELGLDMCLARQLDFVQVDAFTAVPFRGNPAAVVFTQRGGDEAWMQRIAVEFNLAETAFLEHASASDDHFNLRWFTPVAEVDLCGHATLAAAKAVWATRQSYSQALRFQTKSGELLVSSSEDGWLHMDFPAEPAQPLATAEAGSSEEGAPAGAVRLPASTPADLASAFGIPEASVLFVGQNRMDLLVHVTVEAFDLLQRNDTAIAAFPVRGVIVTAEASNRVPADAGAVDFVSRFFGPRFGINEDPVTGSAHCALAPFWASRLGNNQLVAWQASDRGGLLRVTNNAATSRVLISGQATVVMQGQLDP</sequence>
<keyword evidence="2" id="KW-0413">Isomerase</keyword>
<evidence type="ECO:0000259" key="3">
    <source>
        <dbReference type="PROSITE" id="PS51186"/>
    </source>
</evidence>
<dbReference type="Gene3D" id="3.40.630.30">
    <property type="match status" value="1"/>
</dbReference>
<name>A0A7S2RT05_9STRA</name>
<dbReference type="EMBL" id="HBHJ01011813">
    <property type="protein sequence ID" value="CAD9679877.1"/>
    <property type="molecule type" value="Transcribed_RNA"/>
</dbReference>
<dbReference type="SUPFAM" id="SSF54506">
    <property type="entry name" value="Diaminopimelate epimerase-like"/>
    <property type="match status" value="1"/>
</dbReference>
<dbReference type="PROSITE" id="PS51186">
    <property type="entry name" value="GNAT"/>
    <property type="match status" value="1"/>
</dbReference>
<organism evidence="4">
    <name type="scientific">Rhizochromulina marina</name>
    <dbReference type="NCBI Taxonomy" id="1034831"/>
    <lineage>
        <taxon>Eukaryota</taxon>
        <taxon>Sar</taxon>
        <taxon>Stramenopiles</taxon>
        <taxon>Ochrophyta</taxon>
        <taxon>Dictyochophyceae</taxon>
        <taxon>Rhizochromulinales</taxon>
        <taxon>Rhizochromulina</taxon>
    </lineage>
</organism>
<dbReference type="NCBIfam" id="TIGR00654">
    <property type="entry name" value="PhzF_family"/>
    <property type="match status" value="1"/>
</dbReference>
<proteinExistence type="inferred from homology"/>
<dbReference type="GO" id="GO:0016853">
    <property type="term" value="F:isomerase activity"/>
    <property type="evidence" value="ECO:0007669"/>
    <property type="project" value="UniProtKB-KW"/>
</dbReference>
<protein>
    <recommendedName>
        <fullName evidence="3">N-acetyltransferase domain-containing protein</fullName>
    </recommendedName>
</protein>
<feature type="domain" description="N-acetyltransferase" evidence="3">
    <location>
        <begin position="20"/>
        <end position="196"/>
    </location>
</feature>
<dbReference type="InterPro" id="IPR016181">
    <property type="entry name" value="Acyl_CoA_acyltransferase"/>
</dbReference>